<keyword evidence="3" id="KW-1185">Reference proteome</keyword>
<comment type="caution">
    <text evidence="2">The sequence shown here is derived from an EMBL/GenBank/DDBJ whole genome shotgun (WGS) entry which is preliminary data.</text>
</comment>
<dbReference type="STRING" id="3818.A0A445CBH2"/>
<proteinExistence type="predicted"/>
<protein>
    <recommendedName>
        <fullName evidence="1">DNA helicase Pif1-like 2B domain-containing protein</fullName>
    </recommendedName>
</protein>
<dbReference type="EMBL" id="SDMP01000007">
    <property type="protein sequence ID" value="RYR48286.1"/>
    <property type="molecule type" value="Genomic_DNA"/>
</dbReference>
<dbReference type="AlphaFoldDB" id="A0A445CBH2"/>
<dbReference type="PANTHER" id="PTHR10492">
    <property type="match status" value="1"/>
</dbReference>
<name>A0A445CBH2_ARAHY</name>
<gene>
    <name evidence="2" type="ORF">Ahy_A07g034300</name>
</gene>
<dbReference type="Pfam" id="PF21530">
    <property type="entry name" value="Pif1_2B_dom"/>
    <property type="match status" value="1"/>
</dbReference>
<evidence type="ECO:0000313" key="3">
    <source>
        <dbReference type="Proteomes" id="UP000289738"/>
    </source>
</evidence>
<reference evidence="2 3" key="1">
    <citation type="submission" date="2019-01" db="EMBL/GenBank/DDBJ databases">
        <title>Sequencing of cultivated peanut Arachis hypogaea provides insights into genome evolution and oil improvement.</title>
        <authorList>
            <person name="Chen X."/>
        </authorList>
    </citation>
    <scope>NUCLEOTIDE SEQUENCE [LARGE SCALE GENOMIC DNA]</scope>
    <source>
        <strain evidence="3">cv. Fuhuasheng</strain>
        <tissue evidence="2">Leaves</tissue>
    </source>
</reference>
<accession>A0A445CBH2</accession>
<dbReference type="PANTHER" id="PTHR10492:SF97">
    <property type="entry name" value="ATP-DEPENDENT DNA HELICASE"/>
    <property type="match status" value="1"/>
</dbReference>
<feature type="domain" description="DNA helicase Pif1-like 2B" evidence="1">
    <location>
        <begin position="34"/>
        <end position="80"/>
    </location>
</feature>
<evidence type="ECO:0000313" key="2">
    <source>
        <dbReference type="EMBL" id="RYR48286.1"/>
    </source>
</evidence>
<sequence>MSLLRGNKKVYLSSDLILNEYGHLESELYTMSTETLNPLNCSGIPQHKLVLKIGVPVMLLHNIDRSIGLCNGTRMQVRRLGDHVIECVILTRRNVGQVVFISRMNMVPVHTLGRAIRPGMINDKATDLFRSSGPTSS</sequence>
<dbReference type="InterPro" id="IPR049163">
    <property type="entry name" value="Pif1-like_2B_dom"/>
</dbReference>
<dbReference type="Proteomes" id="UP000289738">
    <property type="component" value="Chromosome A07"/>
</dbReference>
<evidence type="ECO:0000259" key="1">
    <source>
        <dbReference type="Pfam" id="PF21530"/>
    </source>
</evidence>
<organism evidence="2 3">
    <name type="scientific">Arachis hypogaea</name>
    <name type="common">Peanut</name>
    <dbReference type="NCBI Taxonomy" id="3818"/>
    <lineage>
        <taxon>Eukaryota</taxon>
        <taxon>Viridiplantae</taxon>
        <taxon>Streptophyta</taxon>
        <taxon>Embryophyta</taxon>
        <taxon>Tracheophyta</taxon>
        <taxon>Spermatophyta</taxon>
        <taxon>Magnoliopsida</taxon>
        <taxon>eudicotyledons</taxon>
        <taxon>Gunneridae</taxon>
        <taxon>Pentapetalae</taxon>
        <taxon>rosids</taxon>
        <taxon>fabids</taxon>
        <taxon>Fabales</taxon>
        <taxon>Fabaceae</taxon>
        <taxon>Papilionoideae</taxon>
        <taxon>50 kb inversion clade</taxon>
        <taxon>dalbergioids sensu lato</taxon>
        <taxon>Dalbergieae</taxon>
        <taxon>Pterocarpus clade</taxon>
        <taxon>Arachis</taxon>
    </lineage>
</organism>